<comment type="caution">
    <text evidence="2">The sequence shown here is derived from an EMBL/GenBank/DDBJ whole genome shotgun (WGS) entry which is preliminary data.</text>
</comment>
<keyword evidence="3" id="KW-1185">Reference proteome</keyword>
<proteinExistence type="predicted"/>
<dbReference type="EMBL" id="MU826382">
    <property type="protein sequence ID" value="KAJ7377169.1"/>
    <property type="molecule type" value="Genomic_DNA"/>
</dbReference>
<feature type="domain" description="Integrase core" evidence="1">
    <location>
        <begin position="1"/>
        <end position="64"/>
    </location>
</feature>
<evidence type="ECO:0000313" key="3">
    <source>
        <dbReference type="Proteomes" id="UP001163046"/>
    </source>
</evidence>
<sequence>METVGLLEPHNDTHLWCLHFVYQPRINRHLQLFSEGWSRKRIRTAGYKTPAQLWFQGLYAVAQSDHLIAQEMNQDELQVYGVDWDGPLSSEENLVQVPDTRFPISHSDFLLLNEEINPLDDTTIHGIGLYERTLEFVTSRITS</sequence>
<gene>
    <name evidence="2" type="ORF">OS493_030368</name>
</gene>
<dbReference type="InterPro" id="IPR058913">
    <property type="entry name" value="Integrase_dom_put"/>
</dbReference>
<dbReference type="Proteomes" id="UP001163046">
    <property type="component" value="Unassembled WGS sequence"/>
</dbReference>
<dbReference type="OrthoDB" id="5956617at2759"/>
<reference evidence="2" key="1">
    <citation type="submission" date="2023-01" db="EMBL/GenBank/DDBJ databases">
        <title>Genome assembly of the deep-sea coral Lophelia pertusa.</title>
        <authorList>
            <person name="Herrera S."/>
            <person name="Cordes E."/>
        </authorList>
    </citation>
    <scope>NUCLEOTIDE SEQUENCE</scope>
    <source>
        <strain evidence="2">USNM1676648</strain>
        <tissue evidence="2">Polyp</tissue>
    </source>
</reference>
<evidence type="ECO:0000313" key="2">
    <source>
        <dbReference type="EMBL" id="KAJ7377169.1"/>
    </source>
</evidence>
<evidence type="ECO:0000259" key="1">
    <source>
        <dbReference type="Pfam" id="PF24764"/>
    </source>
</evidence>
<dbReference type="Pfam" id="PF24764">
    <property type="entry name" value="rva_4"/>
    <property type="match status" value="1"/>
</dbReference>
<name>A0A9W9ZBT7_9CNID</name>
<dbReference type="AlphaFoldDB" id="A0A9W9ZBT7"/>
<organism evidence="2 3">
    <name type="scientific">Desmophyllum pertusum</name>
    <dbReference type="NCBI Taxonomy" id="174260"/>
    <lineage>
        <taxon>Eukaryota</taxon>
        <taxon>Metazoa</taxon>
        <taxon>Cnidaria</taxon>
        <taxon>Anthozoa</taxon>
        <taxon>Hexacorallia</taxon>
        <taxon>Scleractinia</taxon>
        <taxon>Caryophylliina</taxon>
        <taxon>Caryophylliidae</taxon>
        <taxon>Desmophyllum</taxon>
    </lineage>
</organism>
<protein>
    <recommendedName>
        <fullName evidence="1">Integrase core domain-containing protein</fullName>
    </recommendedName>
</protein>
<accession>A0A9W9ZBT7</accession>